<proteinExistence type="predicted"/>
<feature type="compositionally biased region" description="Low complexity" evidence="2">
    <location>
        <begin position="524"/>
        <end position="540"/>
    </location>
</feature>
<comment type="caution">
    <text evidence="3">The sequence shown here is derived from an EMBL/GenBank/DDBJ whole genome shotgun (WGS) entry which is preliminary data.</text>
</comment>
<accession>K0KL41</accession>
<dbReference type="EMBL" id="CAIF01000057">
    <property type="protein sequence ID" value="CCH42892.1"/>
    <property type="molecule type" value="Genomic_DNA"/>
</dbReference>
<dbReference type="AlphaFoldDB" id="K0KL41"/>
<sequence>METLIQTLTNRASKVNFELNHSDKYLEHFKNDEYYNKLGNRLDDLLRISYFLTKFLTSTPPKYQKIESTNQLQNGEELMDYGEEKRETPAPIEYIDKDFTLYDLEDLPTEIESEFDFNYFAFYSFLSYLKPSFYFIHDHEIVPLGRSETKKERVTRVLTNIVQLLTFTRSIQINNESNFNYKDSQIIISSLFFRFEKLFLIQHEETIYDNYIFFQNFAGHAAKFTLHSLLYDNEPIEDLKKNIAMLFEIYSNIPECDDYNMFLQGYKYNIENALETSETTEDFHNKIKETIPLSVFKESLMKLSHQLATDAIKEALELKPIDLNKSFLSVNYDYEIQLREDEISKIELKTKEQVELEQSKIRKELINELESKDREINIMKTEQNVKDETIEQLTQQLNKELNNKSSNSRSFQNIDEFKQTYPNIFQDISIQSFKTSSQKFQSNLIELEAEISNLKVSERKLKNRNKELESQLKEFQKQQDQNNLDDEDLIETTQFQHSHSHSHSHSQPQPHPHPHPGSVRGSIGDDYGPPGNGSNNGYYGAPRPAGGSSYVPPQPRYNGFAGGGGYRNPRYREDYL</sequence>
<keyword evidence="4" id="KW-1185">Reference proteome</keyword>
<keyword evidence="1" id="KW-0175">Coiled coil</keyword>
<protein>
    <submittedName>
        <fullName evidence="3">Myosin-XVIIIa</fullName>
    </submittedName>
</protein>
<organism evidence="3 4">
    <name type="scientific">Wickerhamomyces ciferrii (strain ATCC 14091 / BCRC 22168 / CBS 111 / JCM 3599 / NBRC 0793 / NRRL Y-1031 F-60-10)</name>
    <name type="common">Yeast</name>
    <name type="synonym">Pichia ciferrii</name>
    <dbReference type="NCBI Taxonomy" id="1206466"/>
    <lineage>
        <taxon>Eukaryota</taxon>
        <taxon>Fungi</taxon>
        <taxon>Dikarya</taxon>
        <taxon>Ascomycota</taxon>
        <taxon>Saccharomycotina</taxon>
        <taxon>Saccharomycetes</taxon>
        <taxon>Phaffomycetales</taxon>
        <taxon>Wickerhamomycetaceae</taxon>
        <taxon>Wickerhamomyces</taxon>
    </lineage>
</organism>
<feature type="region of interest" description="Disordered" evidence="2">
    <location>
        <begin position="494"/>
        <end position="576"/>
    </location>
</feature>
<dbReference type="InParanoid" id="K0KL41"/>
<reference evidence="3 4" key="1">
    <citation type="journal article" date="2012" name="Eukaryot. Cell">
        <title>Draft genome sequence of Wickerhamomyces ciferrii NRRL Y-1031 F-60-10.</title>
        <authorList>
            <person name="Schneider J."/>
            <person name="Andrea H."/>
            <person name="Blom J."/>
            <person name="Jaenicke S."/>
            <person name="Ruckert C."/>
            <person name="Schorsch C."/>
            <person name="Szczepanowski R."/>
            <person name="Farwick M."/>
            <person name="Goesmann A."/>
            <person name="Puhler A."/>
            <person name="Schaffer S."/>
            <person name="Tauch A."/>
            <person name="Kohler T."/>
            <person name="Brinkrolf K."/>
        </authorList>
    </citation>
    <scope>NUCLEOTIDE SEQUENCE [LARGE SCALE GENOMIC DNA]</scope>
    <source>
        <strain evidence="4">ATCC 14091 / BCRC 22168 / CBS 111 / JCM 3599 / NBRC 0793 / NRRL Y-1031 F-60-10</strain>
    </source>
</reference>
<evidence type="ECO:0000256" key="2">
    <source>
        <dbReference type="SAM" id="MobiDB-lite"/>
    </source>
</evidence>
<feature type="coiled-coil region" evidence="1">
    <location>
        <begin position="437"/>
        <end position="485"/>
    </location>
</feature>
<name>K0KL41_WICCF</name>
<gene>
    <name evidence="3" type="ORF">BN7_2438</name>
</gene>
<dbReference type="HOGENOM" id="CLU_473432_0_0_1"/>
<evidence type="ECO:0000313" key="4">
    <source>
        <dbReference type="Proteomes" id="UP000009328"/>
    </source>
</evidence>
<evidence type="ECO:0000313" key="3">
    <source>
        <dbReference type="EMBL" id="CCH42892.1"/>
    </source>
</evidence>
<dbReference type="Proteomes" id="UP000009328">
    <property type="component" value="Unassembled WGS sequence"/>
</dbReference>
<evidence type="ECO:0000256" key="1">
    <source>
        <dbReference type="SAM" id="Coils"/>
    </source>
</evidence>